<feature type="region of interest" description="Disordered" evidence="1">
    <location>
        <begin position="527"/>
        <end position="550"/>
    </location>
</feature>
<feature type="compositionally biased region" description="Polar residues" evidence="1">
    <location>
        <begin position="88"/>
        <end position="97"/>
    </location>
</feature>
<dbReference type="EMBL" id="UNSH01000086">
    <property type="protein sequence ID" value="SZF05981.1"/>
    <property type="molecule type" value="Genomic_DNA"/>
</dbReference>
<dbReference type="VEuPathDB" id="FungiDB:BLGHR1_16784"/>
<evidence type="ECO:0000313" key="4">
    <source>
        <dbReference type="Proteomes" id="UP000275772"/>
    </source>
</evidence>
<keyword evidence="2" id="KW-0812">Transmembrane</keyword>
<dbReference type="Proteomes" id="UP000275772">
    <property type="component" value="Unassembled WGS sequence"/>
</dbReference>
<keyword evidence="2" id="KW-1133">Transmembrane helix</keyword>
<dbReference type="AlphaFoldDB" id="A0A383V072"/>
<dbReference type="GO" id="GO:1903778">
    <property type="term" value="P:protein localization to vacuolar membrane"/>
    <property type="evidence" value="ECO:0007669"/>
    <property type="project" value="TreeGrafter"/>
</dbReference>
<feature type="compositionally biased region" description="Polar residues" evidence="1">
    <location>
        <begin position="432"/>
        <end position="442"/>
    </location>
</feature>
<keyword evidence="2" id="KW-0472">Membrane</keyword>
<evidence type="ECO:0000256" key="1">
    <source>
        <dbReference type="SAM" id="MobiDB-lite"/>
    </source>
</evidence>
<feature type="region of interest" description="Disordered" evidence="1">
    <location>
        <begin position="346"/>
        <end position="382"/>
    </location>
</feature>
<dbReference type="GO" id="GO:0010513">
    <property type="term" value="P:positive regulation of phosphatidylinositol biosynthetic process"/>
    <property type="evidence" value="ECO:0007669"/>
    <property type="project" value="TreeGrafter"/>
</dbReference>
<protein>
    <recommendedName>
        <fullName evidence="5">Phospholipid metabolism enzyme regulator</fullName>
    </recommendedName>
</protein>
<evidence type="ECO:0000313" key="3">
    <source>
        <dbReference type="EMBL" id="SZF05981.1"/>
    </source>
</evidence>
<feature type="region of interest" description="Disordered" evidence="1">
    <location>
        <begin position="1"/>
        <end position="97"/>
    </location>
</feature>
<evidence type="ECO:0008006" key="5">
    <source>
        <dbReference type="Google" id="ProtNLM"/>
    </source>
</evidence>
<reference evidence="3 4" key="1">
    <citation type="submission" date="2017-11" db="EMBL/GenBank/DDBJ databases">
        <authorList>
            <person name="Kracher B."/>
        </authorList>
    </citation>
    <scope>NUCLEOTIDE SEQUENCE [LARGE SCALE GENOMIC DNA]</scope>
    <source>
        <strain evidence="3 4">RACE1</strain>
    </source>
</reference>
<feature type="compositionally biased region" description="Polar residues" evidence="1">
    <location>
        <begin position="41"/>
        <end position="58"/>
    </location>
</feature>
<feature type="transmembrane region" description="Helical" evidence="2">
    <location>
        <begin position="620"/>
        <end position="643"/>
    </location>
</feature>
<dbReference type="GO" id="GO:0000329">
    <property type="term" value="C:fungal-type vacuole membrane"/>
    <property type="evidence" value="ECO:0007669"/>
    <property type="project" value="TreeGrafter"/>
</dbReference>
<feature type="region of interest" description="Disordered" evidence="1">
    <location>
        <begin position="142"/>
        <end position="165"/>
    </location>
</feature>
<sequence length="844" mass="92490">MDSRPQDPTYSSTQEANRQMCSGNEQIPPSKTISKFPCREITTSIPGSTCVSRETSPLRSARSHPKMSYSTRSLGCSTGHGLSRSRKNSSQELSPVRLTNPTATAATQRALSVTSNPFHSAASDAALKQPISPNLFHVNPEARESSRWMTSPKPRSPQPSTLPSVLSHCASEHETTNSNYRKLHAAEEEKHFIREGEVEDILPLSGLRTPARGVSGTSSTLETVQEISQPNTPVSTFGIPCERQEDSMAKPTTDQDLPTEHISPKTKTIKPFIMRNESGNEFSGRSAARLKSASTVIPNATRPGHTTSKSYMLGGLGRGKFSGEGSTRSMTVETQTVSSIPQIAVCSGGSGNGGSIRTKQSNETIRPRKDKKKATRKLPSVTAGTASSKADIFEAKVASAVDEANSSDSEETFVYESNPPDVNDRPRRFHSRTPSATSMVSQIDQRCGVRAIMESHQSVIMKKSMKFANSYATNGTDPLISDEAVKGTIRGSNGIGRGTTQHHHLNTRWGRNIGNSYYQTIDNESPLLHAATSNPPRISPRTLSRPTSPRISISRLTNNKKKSTPGTLRCDLQDSVSNERTPLIPAARKNKAFRSRRYNTSLRQLEHQATRRSQTFLSRYGGCLFLILFVLLVILGAIGFMYATTQPLVNLKVISLKNIIASEQDLLFDIEARARNPNLVSVTIESTDIAVFALSKYSCCDLDKRAPPTRKLAPRLSNRSRNYEVNDSLDEYTERSSAFQIGRVYSLDSPLKFEGAALFDKPEIATGQILIESPGNSTKPAVTGKWVKILHHEFDLILRGTMKYSLPLSQKIVSVTIEIRSTVQPDAGYMVSQDVESTSDSHES</sequence>
<gene>
    <name evidence="3" type="ORF">BLGHR1_16784</name>
</gene>
<dbReference type="PANTHER" id="PTHR28258:SF1">
    <property type="entry name" value="VACUOLAR SEGREGATION PROTEIN 7"/>
    <property type="match status" value="1"/>
</dbReference>
<accession>A0A383V072</accession>
<dbReference type="PANTHER" id="PTHR28258">
    <property type="entry name" value="VACUOLAR SEGREGATION PROTEIN 7"/>
    <property type="match status" value="1"/>
</dbReference>
<feature type="region of interest" description="Disordered" evidence="1">
    <location>
        <begin position="408"/>
        <end position="442"/>
    </location>
</feature>
<dbReference type="GO" id="GO:0000011">
    <property type="term" value="P:vacuole inheritance"/>
    <property type="evidence" value="ECO:0007669"/>
    <property type="project" value="TreeGrafter"/>
</dbReference>
<proteinExistence type="predicted"/>
<dbReference type="Pfam" id="PF12751">
    <property type="entry name" value="Vac7"/>
    <property type="match status" value="1"/>
</dbReference>
<dbReference type="InterPro" id="IPR024260">
    <property type="entry name" value="Vac7"/>
</dbReference>
<feature type="compositionally biased region" description="Polar residues" evidence="1">
    <location>
        <begin position="355"/>
        <end position="364"/>
    </location>
</feature>
<feature type="compositionally biased region" description="Polar residues" evidence="1">
    <location>
        <begin position="1"/>
        <end position="33"/>
    </location>
</feature>
<evidence type="ECO:0000256" key="2">
    <source>
        <dbReference type="SAM" id="Phobius"/>
    </source>
</evidence>
<organism evidence="3 4">
    <name type="scientific">Blumeria hordei</name>
    <name type="common">Barley powdery mildew</name>
    <name type="synonym">Blumeria graminis f. sp. hordei</name>
    <dbReference type="NCBI Taxonomy" id="2867405"/>
    <lineage>
        <taxon>Eukaryota</taxon>
        <taxon>Fungi</taxon>
        <taxon>Dikarya</taxon>
        <taxon>Ascomycota</taxon>
        <taxon>Pezizomycotina</taxon>
        <taxon>Leotiomycetes</taxon>
        <taxon>Erysiphales</taxon>
        <taxon>Erysiphaceae</taxon>
        <taxon>Blumeria</taxon>
    </lineage>
</organism>
<name>A0A383V072_BLUHO</name>
<dbReference type="GO" id="GO:0070772">
    <property type="term" value="C:PAS complex"/>
    <property type="evidence" value="ECO:0007669"/>
    <property type="project" value="TreeGrafter"/>
</dbReference>